<proteinExistence type="predicted"/>
<reference evidence="2" key="1">
    <citation type="submission" date="2021-02" db="EMBL/GenBank/DDBJ databases">
        <title>First Annotated Genome of the Yellow-green Alga Tribonema minus.</title>
        <authorList>
            <person name="Mahan K.M."/>
        </authorList>
    </citation>
    <scope>NUCLEOTIDE SEQUENCE</scope>
    <source>
        <strain evidence="2">UTEX B ZZ1240</strain>
    </source>
</reference>
<evidence type="ECO:0000256" key="1">
    <source>
        <dbReference type="SAM" id="Coils"/>
    </source>
</evidence>
<name>A0A836CI85_9STRA</name>
<dbReference type="EMBL" id="JAFCMP010000089">
    <property type="protein sequence ID" value="KAG5187540.1"/>
    <property type="molecule type" value="Genomic_DNA"/>
</dbReference>
<dbReference type="InterPro" id="IPR011990">
    <property type="entry name" value="TPR-like_helical_dom_sf"/>
</dbReference>
<dbReference type="Gene3D" id="1.25.40.10">
    <property type="entry name" value="Tetratricopeptide repeat domain"/>
    <property type="match status" value="1"/>
</dbReference>
<protein>
    <submittedName>
        <fullName evidence="2">Uncharacterized protein</fullName>
    </submittedName>
</protein>
<dbReference type="SUPFAM" id="SSF48452">
    <property type="entry name" value="TPR-like"/>
    <property type="match status" value="1"/>
</dbReference>
<dbReference type="Proteomes" id="UP000664859">
    <property type="component" value="Unassembled WGS sequence"/>
</dbReference>
<evidence type="ECO:0000313" key="2">
    <source>
        <dbReference type="EMBL" id="KAG5187540.1"/>
    </source>
</evidence>
<feature type="coiled-coil region" evidence="1">
    <location>
        <begin position="259"/>
        <end position="286"/>
    </location>
</feature>
<accession>A0A836CI85</accession>
<keyword evidence="3" id="KW-1185">Reference proteome</keyword>
<keyword evidence="1" id="KW-0175">Coiled coil</keyword>
<comment type="caution">
    <text evidence="2">The sequence shown here is derived from an EMBL/GenBank/DDBJ whole genome shotgun (WGS) entry which is preliminary data.</text>
</comment>
<sequence>MTSSPADFPAAFFERQGGKPAMPVFIASLAVNALVKDRMRECRRFAVLAATVDACSSLGIAQLRAILDPEDRSTKQQPAGKAFLAHLGLCSDHEPCVRKFLSMYVGNACTCLQPGADVVDVILGVGSRFAILKEGAALKFSAGDLAGALRGYNEAKGALVCTRPSGVQGLPQQQRAAVTLEAAKVDANMSLIELRSGNADAALAHATLATMEVPSWLKAHMRRGAALAALRRHAEASAAYAVAAELALTPRDAAECRLQEDAQLQLARAAEALQRMQVQLQQQLLQAPAGADAAAADAAAAASTVASIGPLLGALEATMQGAAAALAGFMNVPDLSCLERTCRFFGACPLRRRTHVRRAVRCQPVCTLARCDAAAATPAAAAAAADVEAAVRAYCAADADADVNSALEALAAALAALVHAGGTPPEEVAVPQAMFFAMRADAPPAERRAFWRACAAQPALQEPQSKIGNVCPVKFLLREPTVAPEVRLRVIRGLEHAVQNLRDGFEEACSAGALNGRLCAPLQALVCDDIPADVAAAVRQARDPRNAAAAAACAADFAEAALHTLWMLIQGYGGAIVLRTAAGAATKQLLRELDDLHAALPPRWPAARAPAALGAQQLADAAAQLSPGATPGAVRARAAWGADAAAVRAVLAADPRLQRAWQATLLPMGAALGDEGGAGGAYALAAHLLLRGEEWGGGERARAAFERAVDDPDVLAELFAGYYAMLRDYGYVLPQLGMWVALVVPVSEGPQ</sequence>
<gene>
    <name evidence="2" type="ORF">JKP88DRAFT_288159</name>
</gene>
<evidence type="ECO:0000313" key="3">
    <source>
        <dbReference type="Proteomes" id="UP000664859"/>
    </source>
</evidence>
<dbReference type="AlphaFoldDB" id="A0A836CI85"/>
<organism evidence="2 3">
    <name type="scientific">Tribonema minus</name>
    <dbReference type="NCBI Taxonomy" id="303371"/>
    <lineage>
        <taxon>Eukaryota</taxon>
        <taxon>Sar</taxon>
        <taxon>Stramenopiles</taxon>
        <taxon>Ochrophyta</taxon>
        <taxon>PX clade</taxon>
        <taxon>Xanthophyceae</taxon>
        <taxon>Tribonematales</taxon>
        <taxon>Tribonemataceae</taxon>
        <taxon>Tribonema</taxon>
    </lineage>
</organism>